<reference evidence="2 3" key="1">
    <citation type="submission" date="2024-01" db="EMBL/GenBank/DDBJ databases">
        <title>Comparative genomics of Cryptococcus and Kwoniella reveals pathogenesis evolution and contrasting modes of karyotype evolution via chromosome fusion or intercentromeric recombination.</title>
        <authorList>
            <person name="Coelho M.A."/>
            <person name="David-Palma M."/>
            <person name="Shea T."/>
            <person name="Bowers K."/>
            <person name="McGinley-Smith S."/>
            <person name="Mohammad A.W."/>
            <person name="Gnirke A."/>
            <person name="Yurkov A.M."/>
            <person name="Nowrousian M."/>
            <person name="Sun S."/>
            <person name="Cuomo C.A."/>
            <person name="Heitman J."/>
        </authorList>
    </citation>
    <scope>NUCLEOTIDE SEQUENCE [LARGE SCALE GENOMIC DNA]</scope>
    <source>
        <strain evidence="2 3">CBS 6074</strain>
    </source>
</reference>
<protein>
    <submittedName>
        <fullName evidence="2">Uncharacterized protein</fullName>
    </submittedName>
</protein>
<dbReference type="Proteomes" id="UP001355207">
    <property type="component" value="Chromosome 3"/>
</dbReference>
<evidence type="ECO:0000256" key="1">
    <source>
        <dbReference type="SAM" id="MobiDB-lite"/>
    </source>
</evidence>
<gene>
    <name evidence="2" type="ORF">L201_003072</name>
</gene>
<name>A0AAX4JUD8_9TREE</name>
<evidence type="ECO:0000313" key="3">
    <source>
        <dbReference type="Proteomes" id="UP001355207"/>
    </source>
</evidence>
<feature type="region of interest" description="Disordered" evidence="1">
    <location>
        <begin position="42"/>
        <end position="195"/>
    </location>
</feature>
<feature type="compositionally biased region" description="Polar residues" evidence="1">
    <location>
        <begin position="109"/>
        <end position="122"/>
    </location>
</feature>
<evidence type="ECO:0000313" key="2">
    <source>
        <dbReference type="EMBL" id="WWC88167.1"/>
    </source>
</evidence>
<feature type="compositionally biased region" description="Polar residues" evidence="1">
    <location>
        <begin position="52"/>
        <end position="69"/>
    </location>
</feature>
<feature type="compositionally biased region" description="Polar residues" evidence="1">
    <location>
        <begin position="182"/>
        <end position="195"/>
    </location>
</feature>
<feature type="compositionally biased region" description="Low complexity" evidence="1">
    <location>
        <begin position="70"/>
        <end position="100"/>
    </location>
</feature>
<keyword evidence="3" id="KW-1185">Reference proteome</keyword>
<sequence>MISGLKMQETFQLNFLTNEDVKSFTKLLDGFFSLVESAQKTKIRNQPGGEGQSQIPLSSPSKMTIINDTPQSSPTKSSKSIASSPSKRTSSSQKRSGSNSPKKKDNQEDSQSTTAVPISTTHNKLKRRSSEVLRLGGDITPSPPKDDATERLKKALLGNFRPSPPIPDQQRHEKETTPPSPSKASNDNPLERGISNNIDQIDHTAVEPELHNTNLSPQLGRNHHSPQTQPHNMNNTLPEQNKETVVQDIPIPELPAIELEMENPQPLIVFSPCLEAVHLSQIGTGTQPDQQNSDLHQAVEDEEELEQLLASNNPIMLTNKEAEAMRINQSKRKFDELEEEWEEESQERSQRRFWSDTPFTTPASNDDGYPKLPYGRGVYDLASPDLEKLVDEVIMEKGFEMLVTKIESIVKSRLEVVSNQETNFVSPPQGFHQPPHLPESGLTYPHHSHLLWGQSYYHHQNHMPFIPDPDTYRRHPTEYSHNPYQPLHLIPQQSVNTYMEPSESQEEYLTDPMESEPIKDDDLDSVQNHNNLQDHIDRLRYYTQYPQHTQNGNTYQSGNQNNHSQSIHDQNITQPAIIPEITQYDQTIQEIDEVDTESYRELYGTENERPLNSLGNTQNQLDRHSYDNSNIPTHSPTDKLLYSPYREGNSNEDEEEEDIANISREFDNGIFEPPETLTEEPEYNYDYEDIEWEYEL</sequence>
<feature type="region of interest" description="Disordered" evidence="1">
    <location>
        <begin position="343"/>
        <end position="371"/>
    </location>
</feature>
<dbReference type="EMBL" id="CP144100">
    <property type="protein sequence ID" value="WWC88167.1"/>
    <property type="molecule type" value="Genomic_DNA"/>
</dbReference>
<dbReference type="AlphaFoldDB" id="A0AAX4JUD8"/>
<feature type="region of interest" description="Disordered" evidence="1">
    <location>
        <begin position="212"/>
        <end position="237"/>
    </location>
</feature>
<dbReference type="GeneID" id="91093743"/>
<dbReference type="RefSeq" id="XP_066074930.1">
    <property type="nucleotide sequence ID" value="XM_066218833.1"/>
</dbReference>
<feature type="region of interest" description="Disordered" evidence="1">
    <location>
        <begin position="498"/>
        <end position="528"/>
    </location>
</feature>
<feature type="region of interest" description="Disordered" evidence="1">
    <location>
        <begin position="604"/>
        <end position="684"/>
    </location>
</feature>
<accession>A0AAX4JUD8</accession>
<feature type="compositionally biased region" description="Acidic residues" evidence="1">
    <location>
        <begin position="650"/>
        <end position="659"/>
    </location>
</feature>
<organism evidence="2 3">
    <name type="scientific">Kwoniella dendrophila CBS 6074</name>
    <dbReference type="NCBI Taxonomy" id="1295534"/>
    <lineage>
        <taxon>Eukaryota</taxon>
        <taxon>Fungi</taxon>
        <taxon>Dikarya</taxon>
        <taxon>Basidiomycota</taxon>
        <taxon>Agaricomycotina</taxon>
        <taxon>Tremellomycetes</taxon>
        <taxon>Tremellales</taxon>
        <taxon>Cryptococcaceae</taxon>
        <taxon>Kwoniella</taxon>
    </lineage>
</organism>
<feature type="compositionally biased region" description="Basic and acidic residues" evidence="1">
    <location>
        <begin position="144"/>
        <end position="153"/>
    </location>
</feature>
<proteinExistence type="predicted"/>